<comment type="caution">
    <text evidence="1">The sequence shown here is derived from an EMBL/GenBank/DDBJ whole genome shotgun (WGS) entry which is preliminary data.</text>
</comment>
<protein>
    <recommendedName>
        <fullName evidence="3">Polyketide cyclase/dehydrase/lipid transport protein</fullName>
    </recommendedName>
</protein>
<evidence type="ECO:0000313" key="2">
    <source>
        <dbReference type="Proteomes" id="UP000293781"/>
    </source>
</evidence>
<sequence length="159" mass="17131">MRIDSLPHLDEHTTLVAATPDEVWPHLADVVEATFSRPGMTGYARLVGAADPVTSGPRPLTEGSTFPGFHVATAIPGQELALRGSHRFSTYALIFRLDAEGPARSRLRAETRAVFPGLAGGLYRHLLLRSGGHVLGVRRMLTAVRRRSEQAPPSDATSS</sequence>
<dbReference type="Proteomes" id="UP000293781">
    <property type="component" value="Unassembled WGS sequence"/>
</dbReference>
<name>A0A4Q7UDU3_9ACTN</name>
<evidence type="ECO:0008006" key="3">
    <source>
        <dbReference type="Google" id="ProtNLM"/>
    </source>
</evidence>
<dbReference type="RefSeq" id="WP_130401338.1">
    <property type="nucleotide sequence ID" value="NZ_JBEZZO010000023.1"/>
</dbReference>
<reference evidence="1 2" key="1">
    <citation type="submission" date="2019-02" db="EMBL/GenBank/DDBJ databases">
        <title>Sequencing the genomes of 1000 actinobacteria strains.</title>
        <authorList>
            <person name="Klenk H.-P."/>
        </authorList>
    </citation>
    <scope>NUCLEOTIDE SEQUENCE [LARGE SCALE GENOMIC DNA]</scope>
    <source>
        <strain evidence="1 2">DSM 45888</strain>
    </source>
</reference>
<dbReference type="AlphaFoldDB" id="A0A4Q7UDU3"/>
<organism evidence="1 2">
    <name type="scientific">Micromonospora violae</name>
    <dbReference type="NCBI Taxonomy" id="1278207"/>
    <lineage>
        <taxon>Bacteria</taxon>
        <taxon>Bacillati</taxon>
        <taxon>Actinomycetota</taxon>
        <taxon>Actinomycetes</taxon>
        <taxon>Micromonosporales</taxon>
        <taxon>Micromonosporaceae</taxon>
        <taxon>Micromonospora</taxon>
    </lineage>
</organism>
<gene>
    <name evidence="1" type="ORF">EV382_2087</name>
</gene>
<accession>A0A4Q7UDU3</accession>
<dbReference type="EMBL" id="SHKK01000001">
    <property type="protein sequence ID" value="RZT78894.1"/>
    <property type="molecule type" value="Genomic_DNA"/>
</dbReference>
<keyword evidence="2" id="KW-1185">Reference proteome</keyword>
<dbReference type="SUPFAM" id="SSF55961">
    <property type="entry name" value="Bet v1-like"/>
    <property type="match status" value="1"/>
</dbReference>
<proteinExistence type="predicted"/>
<evidence type="ECO:0000313" key="1">
    <source>
        <dbReference type="EMBL" id="RZT78894.1"/>
    </source>
</evidence>
<dbReference type="OrthoDB" id="164904at2"/>